<dbReference type="GO" id="GO:0010181">
    <property type="term" value="F:FMN binding"/>
    <property type="evidence" value="ECO:0007669"/>
    <property type="project" value="InterPro"/>
</dbReference>
<accession>A0A9N9CJ42</accession>
<dbReference type="GO" id="GO:0016491">
    <property type="term" value="F:oxidoreductase activity"/>
    <property type="evidence" value="ECO:0007669"/>
    <property type="project" value="InterPro"/>
</dbReference>
<dbReference type="GO" id="GO:0005737">
    <property type="term" value="C:cytoplasm"/>
    <property type="evidence" value="ECO:0007669"/>
    <property type="project" value="TreeGrafter"/>
</dbReference>
<proteinExistence type="predicted"/>
<dbReference type="PANTHER" id="PTHR48077">
    <property type="entry name" value="TRYPTOPHAN SYNTHASE-RELATED"/>
    <property type="match status" value="1"/>
</dbReference>
<keyword evidence="6" id="KW-1185">Reference proteome</keyword>
<feature type="non-terminal residue" evidence="5">
    <location>
        <position position="1"/>
    </location>
</feature>
<dbReference type="EMBL" id="CAJVPL010002185">
    <property type="protein sequence ID" value="CAG8602094.1"/>
    <property type="molecule type" value="Genomic_DNA"/>
</dbReference>
<dbReference type="Gene3D" id="3.40.50.1100">
    <property type="match status" value="2"/>
</dbReference>
<feature type="region of interest" description="Disordered" evidence="3">
    <location>
        <begin position="202"/>
        <end position="244"/>
    </location>
</feature>
<feature type="compositionally biased region" description="Acidic residues" evidence="3">
    <location>
        <begin position="203"/>
        <end position="214"/>
    </location>
</feature>
<evidence type="ECO:0000256" key="3">
    <source>
        <dbReference type="SAM" id="MobiDB-lite"/>
    </source>
</evidence>
<dbReference type="InterPro" id="IPR013785">
    <property type="entry name" value="Aldolase_TIM"/>
</dbReference>
<dbReference type="InterPro" id="IPR023026">
    <property type="entry name" value="Trp_synth_beta/beta-like"/>
</dbReference>
<comment type="caution">
    <text evidence="5">The sequence shown here is derived from an EMBL/GenBank/DDBJ whole genome shotgun (WGS) entry which is preliminary data.</text>
</comment>
<feature type="compositionally biased region" description="Basic and acidic residues" evidence="3">
    <location>
        <begin position="275"/>
        <end position="284"/>
    </location>
</feature>
<dbReference type="AlphaFoldDB" id="A0A9N9CJ42"/>
<dbReference type="SUPFAM" id="SSF51395">
    <property type="entry name" value="FMN-linked oxidoreductases"/>
    <property type="match status" value="1"/>
</dbReference>
<evidence type="ECO:0000256" key="2">
    <source>
        <dbReference type="ARBA" id="ARBA00022898"/>
    </source>
</evidence>
<evidence type="ECO:0000313" key="6">
    <source>
        <dbReference type="Proteomes" id="UP000789831"/>
    </source>
</evidence>
<feature type="domain" description="NADH:flavin oxidoreductase/NADH oxidase N-terminal" evidence="4">
    <location>
        <begin position="374"/>
        <end position="422"/>
    </location>
</feature>
<feature type="compositionally biased region" description="Low complexity" evidence="3">
    <location>
        <begin position="215"/>
        <end position="227"/>
    </location>
</feature>
<evidence type="ECO:0000259" key="4">
    <source>
        <dbReference type="Pfam" id="PF00724"/>
    </source>
</evidence>
<keyword evidence="2" id="KW-0663">Pyridoxal phosphate</keyword>
<comment type="cofactor">
    <cofactor evidence="1">
        <name>pyridoxal 5'-phosphate</name>
        <dbReference type="ChEBI" id="CHEBI:597326"/>
    </cofactor>
</comment>
<name>A0A9N9CJ42_9GLOM</name>
<evidence type="ECO:0000256" key="1">
    <source>
        <dbReference type="ARBA" id="ARBA00001933"/>
    </source>
</evidence>
<dbReference type="PANTHER" id="PTHR48077:SF3">
    <property type="entry name" value="TRYPTOPHAN SYNTHASE"/>
    <property type="match status" value="1"/>
</dbReference>
<dbReference type="InterPro" id="IPR001155">
    <property type="entry name" value="OxRdtase_FMN_N"/>
</dbReference>
<dbReference type="Pfam" id="PF00724">
    <property type="entry name" value="Oxidored_FMN"/>
    <property type="match status" value="1"/>
</dbReference>
<dbReference type="SUPFAM" id="SSF53686">
    <property type="entry name" value="Tryptophan synthase beta subunit-like PLP-dependent enzymes"/>
    <property type="match status" value="1"/>
</dbReference>
<dbReference type="OrthoDB" id="10050244at2759"/>
<protein>
    <submittedName>
        <fullName evidence="5">6709_t:CDS:1</fullName>
    </submittedName>
</protein>
<dbReference type="InterPro" id="IPR036052">
    <property type="entry name" value="TrpB-like_PALP_sf"/>
</dbReference>
<gene>
    <name evidence="5" type="ORF">AGERDE_LOCUS9154</name>
</gene>
<dbReference type="GO" id="GO:0004834">
    <property type="term" value="F:tryptophan synthase activity"/>
    <property type="evidence" value="ECO:0007669"/>
    <property type="project" value="InterPro"/>
</dbReference>
<evidence type="ECO:0000313" key="5">
    <source>
        <dbReference type="EMBL" id="CAG8602094.1"/>
    </source>
</evidence>
<dbReference type="Proteomes" id="UP000789831">
    <property type="component" value="Unassembled WGS sequence"/>
</dbReference>
<feature type="region of interest" description="Disordered" evidence="3">
    <location>
        <begin position="275"/>
        <end position="307"/>
    </location>
</feature>
<organism evidence="5 6">
    <name type="scientific">Ambispora gerdemannii</name>
    <dbReference type="NCBI Taxonomy" id="144530"/>
    <lineage>
        <taxon>Eukaryota</taxon>
        <taxon>Fungi</taxon>
        <taxon>Fungi incertae sedis</taxon>
        <taxon>Mucoromycota</taxon>
        <taxon>Glomeromycotina</taxon>
        <taxon>Glomeromycetes</taxon>
        <taxon>Archaeosporales</taxon>
        <taxon>Ambisporaceae</taxon>
        <taxon>Ambispora</taxon>
    </lineage>
</organism>
<reference evidence="5" key="1">
    <citation type="submission" date="2021-06" db="EMBL/GenBank/DDBJ databases">
        <authorList>
            <person name="Kallberg Y."/>
            <person name="Tangrot J."/>
            <person name="Rosling A."/>
        </authorList>
    </citation>
    <scope>NUCLEOTIDE SEQUENCE</scope>
    <source>
        <strain evidence="5">MT106</strain>
    </source>
</reference>
<feature type="compositionally biased region" description="Basic residues" evidence="3">
    <location>
        <begin position="285"/>
        <end position="299"/>
    </location>
</feature>
<sequence>FVSQMSWKENNYTETGAGQHDVATATVCAKFNLKRIVYMGSEDVRRQALNIFRMKLLGVTVVSVGSGNKTLKDAIKEAVRDWMTNVATTHYLVGSAIGPHPFLQIAIGLFTPFVADKNVKIVEGSGDVNTNKHSVSWCPGAGLDYPGVGPEHAFLKDIGRAEYVAVTDGLLKKVWSYIDAYEVVEKSIGGLSYEIEKLKEYNDDNDSNSDDDSEAATTAAAEQQAQQHRQSPPPSNINTDNYDDIVNNTLQTDQFEIVPQSKIIQRNADNYLRPMERLNYESRGHLSKRGRGRPRKKKHSNDNEARRKHLRLDLEEWTAQRDENPSDLEELTDLEWTANEDEKLLALVDNTIIKGSIIFPWSDIANDIKNHDAAGQLSIDEIHEIIIAFGKADERAIKARFDVLEIHFSHGYLLSGFLSPLSLRKIASCNREAKSIAEKALKENNEISKGSDELVSELKAKALSLEELLQLSRHTDKHYNYVLPILKR</sequence>
<dbReference type="Gene3D" id="3.20.20.70">
    <property type="entry name" value="Aldolase class I"/>
    <property type="match status" value="1"/>
</dbReference>